<dbReference type="CDD" id="cd00207">
    <property type="entry name" value="fer2"/>
    <property type="match status" value="1"/>
</dbReference>
<feature type="domain" description="2Fe-2S ferredoxin-type" evidence="8">
    <location>
        <begin position="284"/>
        <end position="370"/>
    </location>
</feature>
<dbReference type="InterPro" id="IPR036010">
    <property type="entry name" value="2Fe-2S_ferredoxin-like_sf"/>
</dbReference>
<keyword evidence="2" id="KW-0285">Flavoprotein</keyword>
<dbReference type="Proteomes" id="UP000475545">
    <property type="component" value="Unassembled WGS sequence"/>
</dbReference>
<dbReference type="SUPFAM" id="SSF54292">
    <property type="entry name" value="2Fe-2S ferredoxin-like"/>
    <property type="match status" value="1"/>
</dbReference>
<keyword evidence="3" id="KW-0001">2Fe-2S</keyword>
<reference evidence="10 11" key="1">
    <citation type="submission" date="2019-11" db="EMBL/GenBank/DDBJ databases">
        <title>Gordonia sp. nov., a novel actinobacterium isolated from mangrove soil in Hainan.</title>
        <authorList>
            <person name="Huang X."/>
            <person name="Xie Y."/>
            <person name="Chu X."/>
            <person name="Xiao K."/>
        </authorList>
    </citation>
    <scope>NUCLEOTIDE SEQUENCE [LARGE SCALE GENOMIC DNA]</scope>
    <source>
        <strain evidence="10 11">HNM0687</strain>
    </source>
</reference>
<dbReference type="Pfam" id="PF00111">
    <property type="entry name" value="Fer2"/>
    <property type="match status" value="1"/>
</dbReference>
<sequence>MRPPPAHLPSRLTTVRALSRLHGRCRNGQRCTRVHNRRIVIVTVAISGATPGVTRAESTTLRLVVTAIGDAAPGIRNFTFAAPDGAELPGFVAGSHVVIAAGDRSNAYSLTGDGVAPRSYSISVLRLDDGFGGSRWMHEMLAEGDVVDVEIPRSAFAPEARATKHLLIAGGIGITPILSHLRAARRWGRDVQVLYSFRAGRAAHVDDIVDLAGARAELFTDQPAFVDRLGETLIDQPIGTHLYVCGPAGMIDHVVDTAAALGWPLSRIHFERFGTDALDAGDPFTVRLTETDTTLDVPSGTSVLEALESAGYAIPNRCRQGVCGECRLPLAAGAAVHRDLYLTDEEKGAGDAFMPCVSRAAEGATLEVPL</sequence>
<dbReference type="CDD" id="cd06185">
    <property type="entry name" value="PDR_like"/>
    <property type="match status" value="1"/>
</dbReference>
<dbReference type="PANTHER" id="PTHR47354:SF1">
    <property type="entry name" value="CARNITINE MONOOXYGENASE REDUCTASE SUBUNIT"/>
    <property type="match status" value="1"/>
</dbReference>
<comment type="caution">
    <text evidence="10">The sequence shown here is derived from an EMBL/GenBank/DDBJ whole genome shotgun (WGS) entry which is preliminary data.</text>
</comment>
<evidence type="ECO:0000256" key="1">
    <source>
        <dbReference type="ARBA" id="ARBA00001974"/>
    </source>
</evidence>
<evidence type="ECO:0000256" key="2">
    <source>
        <dbReference type="ARBA" id="ARBA00022630"/>
    </source>
</evidence>
<evidence type="ECO:0000313" key="11">
    <source>
        <dbReference type="Proteomes" id="UP000475545"/>
    </source>
</evidence>
<dbReference type="GO" id="GO:0051537">
    <property type="term" value="F:2 iron, 2 sulfur cluster binding"/>
    <property type="evidence" value="ECO:0007669"/>
    <property type="project" value="UniProtKB-KW"/>
</dbReference>
<dbReference type="GO" id="GO:0046872">
    <property type="term" value="F:metal ion binding"/>
    <property type="evidence" value="ECO:0007669"/>
    <property type="project" value="UniProtKB-KW"/>
</dbReference>
<gene>
    <name evidence="10" type="ORF">GIY30_10435</name>
</gene>
<dbReference type="AlphaFoldDB" id="A0A6L7GSY1"/>
<dbReference type="PROSITE" id="PS51384">
    <property type="entry name" value="FAD_FR"/>
    <property type="match status" value="1"/>
</dbReference>
<dbReference type="PANTHER" id="PTHR47354">
    <property type="entry name" value="NADH OXIDOREDUCTASE HCR"/>
    <property type="match status" value="1"/>
</dbReference>
<evidence type="ECO:0000256" key="6">
    <source>
        <dbReference type="ARBA" id="ARBA00023004"/>
    </source>
</evidence>
<evidence type="ECO:0000256" key="7">
    <source>
        <dbReference type="ARBA" id="ARBA00023014"/>
    </source>
</evidence>
<organism evidence="10 11">
    <name type="scientific">Gordonia mangrovi</name>
    <dbReference type="NCBI Taxonomy" id="2665643"/>
    <lineage>
        <taxon>Bacteria</taxon>
        <taxon>Bacillati</taxon>
        <taxon>Actinomycetota</taxon>
        <taxon>Actinomycetes</taxon>
        <taxon>Mycobacteriales</taxon>
        <taxon>Gordoniaceae</taxon>
        <taxon>Gordonia</taxon>
    </lineage>
</organism>
<keyword evidence="11" id="KW-1185">Reference proteome</keyword>
<feature type="domain" description="FAD-binding FR-type" evidence="9">
    <location>
        <begin position="58"/>
        <end position="159"/>
    </location>
</feature>
<dbReference type="SUPFAM" id="SSF52343">
    <property type="entry name" value="Ferredoxin reductase-like, C-terminal NADP-linked domain"/>
    <property type="match status" value="1"/>
</dbReference>
<dbReference type="PROSITE" id="PS51085">
    <property type="entry name" value="2FE2S_FER_2"/>
    <property type="match status" value="1"/>
</dbReference>
<accession>A0A6L7GSY1</accession>
<evidence type="ECO:0000256" key="5">
    <source>
        <dbReference type="ARBA" id="ARBA00023002"/>
    </source>
</evidence>
<dbReference type="Pfam" id="PF22290">
    <property type="entry name" value="DmmA-like_N"/>
    <property type="match status" value="1"/>
</dbReference>
<dbReference type="InterPro" id="IPR017927">
    <property type="entry name" value="FAD-bd_FR_type"/>
</dbReference>
<dbReference type="InterPro" id="IPR054582">
    <property type="entry name" value="DmmA-like_N"/>
</dbReference>
<dbReference type="InterPro" id="IPR039261">
    <property type="entry name" value="FNR_nucleotide-bd"/>
</dbReference>
<dbReference type="InterPro" id="IPR001041">
    <property type="entry name" value="2Fe-2S_ferredoxin-type"/>
</dbReference>
<keyword evidence="4" id="KW-0479">Metal-binding</keyword>
<comment type="cofactor">
    <cofactor evidence="1">
        <name>FAD</name>
        <dbReference type="ChEBI" id="CHEBI:57692"/>
    </cofactor>
</comment>
<name>A0A6L7GSY1_9ACTN</name>
<dbReference type="InterPro" id="IPR017938">
    <property type="entry name" value="Riboflavin_synthase-like_b-brl"/>
</dbReference>
<dbReference type="GO" id="GO:0016491">
    <property type="term" value="F:oxidoreductase activity"/>
    <property type="evidence" value="ECO:0007669"/>
    <property type="project" value="UniProtKB-KW"/>
</dbReference>
<evidence type="ECO:0000256" key="4">
    <source>
        <dbReference type="ARBA" id="ARBA00022723"/>
    </source>
</evidence>
<evidence type="ECO:0000256" key="3">
    <source>
        <dbReference type="ARBA" id="ARBA00022714"/>
    </source>
</evidence>
<evidence type="ECO:0000259" key="9">
    <source>
        <dbReference type="PROSITE" id="PS51384"/>
    </source>
</evidence>
<dbReference type="SUPFAM" id="SSF63380">
    <property type="entry name" value="Riboflavin synthase domain-like"/>
    <property type="match status" value="1"/>
</dbReference>
<dbReference type="Gene3D" id="2.40.30.10">
    <property type="entry name" value="Translation factors"/>
    <property type="match status" value="1"/>
</dbReference>
<dbReference type="PRINTS" id="PR00409">
    <property type="entry name" value="PHDIOXRDTASE"/>
</dbReference>
<keyword evidence="5" id="KW-0560">Oxidoreductase</keyword>
<dbReference type="Gene3D" id="3.10.20.30">
    <property type="match status" value="1"/>
</dbReference>
<keyword evidence="7" id="KW-0411">Iron-sulfur</keyword>
<dbReference type="Gene3D" id="3.40.50.80">
    <property type="entry name" value="Nucleotide-binding domain of ferredoxin-NADP reductase (FNR) module"/>
    <property type="match status" value="1"/>
</dbReference>
<proteinExistence type="predicted"/>
<dbReference type="InterPro" id="IPR050415">
    <property type="entry name" value="MRET"/>
</dbReference>
<evidence type="ECO:0000313" key="10">
    <source>
        <dbReference type="EMBL" id="MXP21765.1"/>
    </source>
</evidence>
<dbReference type="EMBL" id="WMBR01000002">
    <property type="protein sequence ID" value="MXP21765.1"/>
    <property type="molecule type" value="Genomic_DNA"/>
</dbReference>
<dbReference type="InterPro" id="IPR012675">
    <property type="entry name" value="Beta-grasp_dom_sf"/>
</dbReference>
<evidence type="ECO:0000259" key="8">
    <source>
        <dbReference type="PROSITE" id="PS51085"/>
    </source>
</evidence>
<protein>
    <submittedName>
        <fullName evidence="10">2Fe-2S iron-sulfur cluster binding domain-containing protein</fullName>
    </submittedName>
</protein>
<keyword evidence="6" id="KW-0408">Iron</keyword>